<organism evidence="1 2">
    <name type="scientific">Vreelandella neptunia</name>
    <dbReference type="NCBI Taxonomy" id="115551"/>
    <lineage>
        <taxon>Bacteria</taxon>
        <taxon>Pseudomonadati</taxon>
        <taxon>Pseudomonadota</taxon>
        <taxon>Gammaproteobacteria</taxon>
        <taxon>Oceanospirillales</taxon>
        <taxon>Halomonadaceae</taxon>
        <taxon>Vreelandella</taxon>
    </lineage>
</organism>
<gene>
    <name evidence="1" type="ORF">MLE19_03505</name>
</gene>
<evidence type="ECO:0000313" key="1">
    <source>
        <dbReference type="EMBL" id="MCH4810390.1"/>
    </source>
</evidence>
<sequence>MRADFLRNWRSYVKIRNQAIVGIKFTDRREHLICGLFSRVDGLSQEIIKLLKSEGSLGCPPMMRSALESYIDLKCLKKDEKYIYEFEAMHVDSQIKYYKAYSDENIWFKEMSEAEVNLKIEALKKRKNDLLEGRKKPMRLKERFEMAEESHAYDTIYHNLSNLVHSSIGALANQYDGKNQVLNMKPKESQTNYYYSSTISLCCATLIETLEALGHKEHIIDELQNIMKAVNKKARCVSGIRGEV</sequence>
<dbReference type="Proteomes" id="UP001320609">
    <property type="component" value="Unassembled WGS sequence"/>
</dbReference>
<name>A0ABS9S2P7_9GAMM</name>
<dbReference type="EMBL" id="JAKVTW010000001">
    <property type="protein sequence ID" value="MCH4810390.1"/>
    <property type="molecule type" value="Genomic_DNA"/>
</dbReference>
<protein>
    <submittedName>
        <fullName evidence="1">DUF5677 domain-containing protein</fullName>
    </submittedName>
</protein>
<keyword evidence="2" id="KW-1185">Reference proteome</keyword>
<accession>A0ABS9S2P7</accession>
<dbReference type="Pfam" id="PF18928">
    <property type="entry name" value="DUF5677"/>
    <property type="match status" value="1"/>
</dbReference>
<dbReference type="InterPro" id="IPR043733">
    <property type="entry name" value="DUF5677"/>
</dbReference>
<evidence type="ECO:0000313" key="2">
    <source>
        <dbReference type="Proteomes" id="UP001320609"/>
    </source>
</evidence>
<comment type="caution">
    <text evidence="1">The sequence shown here is derived from an EMBL/GenBank/DDBJ whole genome shotgun (WGS) entry which is preliminary data.</text>
</comment>
<dbReference type="RefSeq" id="WP_240716669.1">
    <property type="nucleotide sequence ID" value="NZ_JAKVTW010000001.1"/>
</dbReference>
<proteinExistence type="predicted"/>
<reference evidence="1 2" key="1">
    <citation type="submission" date="2022-03" db="EMBL/GenBank/DDBJ databases">
        <title>Genomic signatures underlying metal tolerance in selected Arctic bacterial isolates.</title>
        <authorList>
            <person name="Thomas F.A."/>
            <person name="Venkatachalam S."/>
            <person name="Krishnan K.P."/>
        </authorList>
    </citation>
    <scope>NUCLEOTIDE SEQUENCE [LARGE SCALE GENOMIC DNA]</scope>
    <source>
        <strain evidence="1 2">HM116</strain>
    </source>
</reference>